<comment type="subcellular location">
    <subcellularLocation>
        <location evidence="1">Nucleus</location>
    </subcellularLocation>
</comment>
<organism evidence="9">
    <name type="scientific">Tetraselmis sp. GSL018</name>
    <dbReference type="NCBI Taxonomy" id="582737"/>
    <lineage>
        <taxon>Eukaryota</taxon>
        <taxon>Viridiplantae</taxon>
        <taxon>Chlorophyta</taxon>
        <taxon>core chlorophytes</taxon>
        <taxon>Chlorodendrophyceae</taxon>
        <taxon>Chlorodendrales</taxon>
        <taxon>Chlorodendraceae</taxon>
        <taxon>Tetraselmis</taxon>
    </lineage>
</organism>
<dbReference type="AlphaFoldDB" id="A0A061S4Q2"/>
<keyword evidence="2" id="KW-0479">Metal-binding</keyword>
<evidence type="ECO:0000313" key="9">
    <source>
        <dbReference type="EMBL" id="JAC79218.1"/>
    </source>
</evidence>
<dbReference type="GO" id="GO:0000122">
    <property type="term" value="P:negative regulation of transcription by RNA polymerase II"/>
    <property type="evidence" value="ECO:0007669"/>
    <property type="project" value="TreeGrafter"/>
</dbReference>
<dbReference type="Pfam" id="PF00320">
    <property type="entry name" value="GATA"/>
    <property type="match status" value="2"/>
</dbReference>
<dbReference type="PROSITE" id="PS00344">
    <property type="entry name" value="GATA_ZN_FINGER_1"/>
    <property type="match status" value="1"/>
</dbReference>
<dbReference type="PANTHER" id="PTHR10071">
    <property type="entry name" value="TRANSCRIPTION FACTOR GATA FAMILY MEMBER"/>
    <property type="match status" value="1"/>
</dbReference>
<dbReference type="SUPFAM" id="SSF57716">
    <property type="entry name" value="Glucocorticoid receptor-like (DNA-binding domain)"/>
    <property type="match status" value="2"/>
</dbReference>
<dbReference type="PROSITE" id="PS50114">
    <property type="entry name" value="GATA_ZN_FINGER_2"/>
    <property type="match status" value="2"/>
</dbReference>
<sequence length="352" mass="37715">MASCQELFQTKLNCSLDAGHLSASDSRIEFEKALHTIDLSEKEDSGCAWSVDRSFGSPPPPETPDVGLPVKAEPAKPERKSCSNCGTLTTPLWRYDKVSGTTMCNACGVYFKNHGVQRTVPSTAGNPRSEHVQQKETHKRKRVAESAPAAEGHRAAPPQQTRRSQRPRKSRDVLGGLLSKTTGAADGEETNSSRASSPLPPALTPEAQRRQLVNSLVAAFALAASPMNEVQAGEVLVELRANALGCRPLNLGSKKPKHSKRAALARTDICCAHCGTSTTPLWRKDRATGVVMCNACGIYLKTHGRKRPLKGSEPAAEPNPEPRGPSDPPISPRCAHGSGRSFHSHGALCAAW</sequence>
<evidence type="ECO:0000256" key="7">
    <source>
        <dbReference type="SAM" id="MobiDB-lite"/>
    </source>
</evidence>
<evidence type="ECO:0000256" key="2">
    <source>
        <dbReference type="ARBA" id="ARBA00022723"/>
    </source>
</evidence>
<evidence type="ECO:0000256" key="4">
    <source>
        <dbReference type="ARBA" id="ARBA00022833"/>
    </source>
</evidence>
<dbReference type="Gene3D" id="3.30.50.10">
    <property type="entry name" value="Erythroid Transcription Factor GATA-1, subunit A"/>
    <property type="match status" value="2"/>
</dbReference>
<feature type="domain" description="GATA-type" evidence="8">
    <location>
        <begin position="265"/>
        <end position="309"/>
    </location>
</feature>
<keyword evidence="5" id="KW-0539">Nucleus</keyword>
<dbReference type="GO" id="GO:0008270">
    <property type="term" value="F:zinc ion binding"/>
    <property type="evidence" value="ECO:0007669"/>
    <property type="project" value="UniProtKB-KW"/>
</dbReference>
<evidence type="ECO:0000256" key="6">
    <source>
        <dbReference type="PROSITE-ProRule" id="PRU00094"/>
    </source>
</evidence>
<keyword evidence="4" id="KW-0862">Zinc</keyword>
<dbReference type="GO" id="GO:0000981">
    <property type="term" value="F:DNA-binding transcription factor activity, RNA polymerase II-specific"/>
    <property type="evidence" value="ECO:0007669"/>
    <property type="project" value="TreeGrafter"/>
</dbReference>
<protein>
    <submittedName>
        <fullName evidence="9">GATA-binding protein, other eukaryote</fullName>
    </submittedName>
</protein>
<accession>A0A061S4Q2</accession>
<feature type="region of interest" description="Disordered" evidence="7">
    <location>
        <begin position="120"/>
        <end position="203"/>
    </location>
</feature>
<dbReference type="InterPro" id="IPR000679">
    <property type="entry name" value="Znf_GATA"/>
</dbReference>
<feature type="region of interest" description="Disordered" evidence="7">
    <location>
        <begin position="52"/>
        <end position="83"/>
    </location>
</feature>
<gene>
    <name evidence="9" type="primary">GATAF</name>
    <name evidence="9" type="ORF">TSPGSL018_13236</name>
</gene>
<evidence type="ECO:0000256" key="5">
    <source>
        <dbReference type="ARBA" id="ARBA00023242"/>
    </source>
</evidence>
<dbReference type="GO" id="GO:0005634">
    <property type="term" value="C:nucleus"/>
    <property type="evidence" value="ECO:0007669"/>
    <property type="project" value="UniProtKB-SubCell"/>
</dbReference>
<evidence type="ECO:0000256" key="3">
    <source>
        <dbReference type="ARBA" id="ARBA00022771"/>
    </source>
</evidence>
<dbReference type="GO" id="GO:0045944">
    <property type="term" value="P:positive regulation of transcription by RNA polymerase II"/>
    <property type="evidence" value="ECO:0007669"/>
    <property type="project" value="TreeGrafter"/>
</dbReference>
<evidence type="ECO:0000256" key="1">
    <source>
        <dbReference type="ARBA" id="ARBA00004123"/>
    </source>
</evidence>
<feature type="region of interest" description="Disordered" evidence="7">
    <location>
        <begin position="305"/>
        <end position="341"/>
    </location>
</feature>
<dbReference type="EMBL" id="GBEZ01006156">
    <property type="protein sequence ID" value="JAC79218.1"/>
    <property type="molecule type" value="Transcribed_RNA"/>
</dbReference>
<reference evidence="9" key="1">
    <citation type="submission" date="2014-05" db="EMBL/GenBank/DDBJ databases">
        <title>The transcriptome of the halophilic microalga Tetraselmis sp. GSL018 isolated from the Great Salt Lake, Utah.</title>
        <authorList>
            <person name="Jinkerson R.E."/>
            <person name="D'Adamo S."/>
            <person name="Posewitz M.C."/>
        </authorList>
    </citation>
    <scope>NUCLEOTIDE SEQUENCE</scope>
    <source>
        <strain evidence="9">GSL018</strain>
    </source>
</reference>
<dbReference type="CDD" id="cd00202">
    <property type="entry name" value="ZnF_GATA"/>
    <property type="match status" value="2"/>
</dbReference>
<dbReference type="SMART" id="SM00401">
    <property type="entry name" value="ZnF_GATA"/>
    <property type="match status" value="2"/>
</dbReference>
<dbReference type="InterPro" id="IPR039355">
    <property type="entry name" value="Transcription_factor_GATA"/>
</dbReference>
<dbReference type="GO" id="GO:0000978">
    <property type="term" value="F:RNA polymerase II cis-regulatory region sequence-specific DNA binding"/>
    <property type="evidence" value="ECO:0007669"/>
    <property type="project" value="TreeGrafter"/>
</dbReference>
<dbReference type="InterPro" id="IPR013088">
    <property type="entry name" value="Znf_NHR/GATA"/>
</dbReference>
<evidence type="ECO:0000259" key="8">
    <source>
        <dbReference type="PROSITE" id="PS50114"/>
    </source>
</evidence>
<keyword evidence="3 6" id="KW-0863">Zinc-finger</keyword>
<dbReference type="PANTHER" id="PTHR10071:SF281">
    <property type="entry name" value="BOX A-BINDING FACTOR-RELATED"/>
    <property type="match status" value="1"/>
</dbReference>
<proteinExistence type="predicted"/>
<feature type="compositionally biased region" description="Pro residues" evidence="7">
    <location>
        <begin position="317"/>
        <end position="331"/>
    </location>
</feature>
<feature type="domain" description="GATA-type" evidence="8">
    <location>
        <begin position="76"/>
        <end position="135"/>
    </location>
</feature>
<name>A0A061S4Q2_9CHLO</name>